<accession>A0A7V8NTW6</accession>
<name>A0A7V8NTW6_9BACT</name>
<feature type="non-terminal residue" evidence="1">
    <location>
        <position position="1"/>
    </location>
</feature>
<evidence type="ECO:0000313" key="2">
    <source>
        <dbReference type="Proteomes" id="UP000567293"/>
    </source>
</evidence>
<reference evidence="1" key="1">
    <citation type="submission" date="2020-06" db="EMBL/GenBank/DDBJ databases">
        <title>Legume-microbial interactions unlock mineral nutrients during tropical forest succession.</title>
        <authorList>
            <person name="Epihov D.Z."/>
        </authorList>
    </citation>
    <scope>NUCLEOTIDE SEQUENCE [LARGE SCALE GENOMIC DNA]</scope>
    <source>
        <strain evidence="1">Pan2503</strain>
    </source>
</reference>
<dbReference type="EMBL" id="JACDQQ010001930">
    <property type="protein sequence ID" value="MBA0087291.1"/>
    <property type="molecule type" value="Genomic_DNA"/>
</dbReference>
<sequence>QDFKETLEVFADTAIQHGAKRLLIDVLEFKHRPSAEVQKFRDEVTVPKYNKAGVKRIAWVWPGNASSNAPANDKEKFENRFFPTEAEALAWVAS</sequence>
<evidence type="ECO:0008006" key="3">
    <source>
        <dbReference type="Google" id="ProtNLM"/>
    </source>
</evidence>
<proteinExistence type="predicted"/>
<organism evidence="1 2">
    <name type="scientific">Candidatus Acidiferrum panamense</name>
    <dbReference type="NCBI Taxonomy" id="2741543"/>
    <lineage>
        <taxon>Bacteria</taxon>
        <taxon>Pseudomonadati</taxon>
        <taxon>Acidobacteriota</taxon>
        <taxon>Terriglobia</taxon>
        <taxon>Candidatus Acidiferrales</taxon>
        <taxon>Candidatus Acidiferrum</taxon>
    </lineage>
</organism>
<evidence type="ECO:0000313" key="1">
    <source>
        <dbReference type="EMBL" id="MBA0087291.1"/>
    </source>
</evidence>
<protein>
    <recommendedName>
        <fullName evidence="3">STAS/SEC14 domain-containing protein</fullName>
    </recommendedName>
</protein>
<comment type="caution">
    <text evidence="1">The sequence shown here is derived from an EMBL/GenBank/DDBJ whole genome shotgun (WGS) entry which is preliminary data.</text>
</comment>
<keyword evidence="2" id="KW-1185">Reference proteome</keyword>
<dbReference type="AlphaFoldDB" id="A0A7V8NTW6"/>
<dbReference type="Proteomes" id="UP000567293">
    <property type="component" value="Unassembled WGS sequence"/>
</dbReference>
<gene>
    <name evidence="1" type="ORF">HRJ53_20085</name>
</gene>